<evidence type="ECO:0000256" key="6">
    <source>
        <dbReference type="SAM" id="Coils"/>
    </source>
</evidence>
<keyword evidence="3" id="KW-0067">ATP-binding</keyword>
<evidence type="ECO:0000256" key="5">
    <source>
        <dbReference type="ARBA" id="ARBA00023175"/>
    </source>
</evidence>
<evidence type="ECO:0000256" key="2">
    <source>
        <dbReference type="ARBA" id="ARBA00022741"/>
    </source>
</evidence>
<evidence type="ECO:0000256" key="3">
    <source>
        <dbReference type="ARBA" id="ARBA00022840"/>
    </source>
</evidence>
<keyword evidence="9" id="KW-1185">Reference proteome</keyword>
<dbReference type="GO" id="GO:0005524">
    <property type="term" value="F:ATP binding"/>
    <property type="evidence" value="ECO:0007669"/>
    <property type="project" value="UniProtKB-KW"/>
</dbReference>
<organism evidence="8 9">
    <name type="scientific">Kingdonia uniflora</name>
    <dbReference type="NCBI Taxonomy" id="39325"/>
    <lineage>
        <taxon>Eukaryota</taxon>
        <taxon>Viridiplantae</taxon>
        <taxon>Streptophyta</taxon>
        <taxon>Embryophyta</taxon>
        <taxon>Tracheophyta</taxon>
        <taxon>Spermatophyta</taxon>
        <taxon>Magnoliopsida</taxon>
        <taxon>Ranunculales</taxon>
        <taxon>Circaeasteraceae</taxon>
        <taxon>Kingdonia</taxon>
    </lineage>
</organism>
<keyword evidence="5" id="KW-0505">Motor protein</keyword>
<dbReference type="OrthoDB" id="3176171at2759"/>
<feature type="coiled-coil region" evidence="6">
    <location>
        <begin position="968"/>
        <end position="996"/>
    </location>
</feature>
<evidence type="ECO:0000256" key="4">
    <source>
        <dbReference type="ARBA" id="ARBA00023054"/>
    </source>
</evidence>
<keyword evidence="1" id="KW-0493">Microtubule</keyword>
<dbReference type="Proteomes" id="UP000541444">
    <property type="component" value="Unassembled WGS sequence"/>
</dbReference>
<feature type="region of interest" description="Disordered" evidence="7">
    <location>
        <begin position="2274"/>
        <end position="2305"/>
    </location>
</feature>
<keyword evidence="4 6" id="KW-0175">Coiled coil</keyword>
<proteinExistence type="predicted"/>
<dbReference type="PANTHER" id="PTHR37739:SF8">
    <property type="entry name" value="KINESIN-LIKE PROTEIN KIN-12D"/>
    <property type="match status" value="1"/>
</dbReference>
<feature type="coiled-coil region" evidence="6">
    <location>
        <begin position="1358"/>
        <end position="1472"/>
    </location>
</feature>
<dbReference type="GO" id="GO:0005874">
    <property type="term" value="C:microtubule"/>
    <property type="evidence" value="ECO:0007669"/>
    <property type="project" value="UniProtKB-KW"/>
</dbReference>
<dbReference type="InterPro" id="IPR044986">
    <property type="entry name" value="KIF15/KIN-12"/>
</dbReference>
<keyword evidence="2" id="KW-0547">Nucleotide-binding</keyword>
<dbReference type="PANTHER" id="PTHR37739">
    <property type="entry name" value="KINESIN-LIKE PROTEIN KIN-12D"/>
    <property type="match status" value="1"/>
</dbReference>
<feature type="compositionally biased region" description="Polar residues" evidence="7">
    <location>
        <begin position="2275"/>
        <end position="2288"/>
    </location>
</feature>
<name>A0A7J7N065_9MAGN</name>
<feature type="coiled-coil region" evidence="6">
    <location>
        <begin position="2100"/>
        <end position="2210"/>
    </location>
</feature>
<feature type="coiled-coil region" evidence="6">
    <location>
        <begin position="478"/>
        <end position="505"/>
    </location>
</feature>
<evidence type="ECO:0000256" key="7">
    <source>
        <dbReference type="SAM" id="MobiDB-lite"/>
    </source>
</evidence>
<feature type="coiled-coil region" evidence="6">
    <location>
        <begin position="1782"/>
        <end position="1883"/>
    </location>
</feature>
<sequence>MADTSIKQLEAEIEHLNRLVRQREEDNRCTKMMLRFREDKIQRMESLLGSFLPSEAYLLEENKALSEELQVLQAKVDRNPEVTRFALENIRLLDKLRRFQDFYEEGEREILFTEISELRDQLLQILDGNSELFNHPKLNISSPNAVYTNKESDSSYMELKRTRKELEDCKDSLNSCLEINIKLTRDINDLHSQLDNLKSKSYYQDINAESDMVSSTEVERDQLFETVEKEKMRWKDEIAMKHREEIMNWELEQDILKIILQEEKQSHVETQKQASCLSNKLEMENNRYLKVTAKLDHAMSKLKDAESVIEALESQQIISINEFDDLRELLGRREQEISFMKEKVCTRELRKLPYSEHSEIESFPLQVKLKKMQDSLDKAKRVNMSIQSDRAFETSHEREIDEVCRQVEAETAEVIICLQEELSILQEEVKGCNRKEMESKQTLVLLEAELRGIGEKLYLATKEKESLGEQLEGQFKDCICLQDELSTLQEEVKNSSKKEMEAKRTLVLLETELKGLGEKLYLTTKEKESLIEQFEKQVKDCNVKEMETKQALVLLEIELNELRETLHSMTLDKSNLEQRLEKQVTDFYANEIQAKHTLVILENELKELQEKLHLMTQDNESLEKVLNQKCEELRTVSEDWEQLAGDIGVAMADGHEALKDASDQVDLISSLLPWRNSIREQVGSMIWNISEKESMINRLQTCLEEAQDVKIDMEWKMRSLKGAALAITEAQQQESSEKEKEVLMLTSQLREKMSTIEEQQRKIEMMERQARKVEICATAAFVIVNRLSEKSSSYADVVEEVEKQIKYLKLDLEGSENNCAMLKLKLLEEEKHVSALEKNLEEAEKDILMKTKFKLDEFKFGVSTLNSYISTFAENVGGNDIVQTPVENSSMCVDGDDRLDRIERTQDISKMESYFDDNVKKSTNENVVPHEPEYLVSRRTHKDVCNRELTIHLLKKELEFALESFKGVQSQMHKLLEEKEEIRKSEDKNRENMECLTFQILQLQTHMNETENLSDLKMMELDHKLKSIDKKSQEASSKWFQDKEALVLELSDAKNVVAYKTAEASNLVVKCEEAQITMKEANTMLNALLVANEGSKSEIERLNKTEATLTVERDFLVHEVKRLNSSTDKLENQFSADLSEIADIITQVKTTFMEEFKSINCELHSFNSQILHSMNLTRSWLEDIWFDIIEKDCTVSVLHLCHMGVLLEAVTGLNAENGLLNHGLCESNSIVADLKEHNVKAKRELEMCRTLKGKLLVDIESSFDRILRKEDETGKLCAKLGSFEKKILNLQLQEEFMLARSNYMGSELSLLMKEVDLSNTDTDKLFELQAESFSVELTGKEFESLIFVSELKEVVLQKDDLERENHFFNEVLENMKKEVIFLMTEAELKKQIFTELEFDVPFLQKAVEEANDDRNDLSQKLKMLGLKISEMGDVNKALELDKKGMEEISCENDKLQDKLAEVMQTNERFLAQVQELVELRHSQSILLEDLSLGKAEMDTKNNVIKALKEDNSSLRSELIVVHQDKDDLISLLRLKAKYIDESVQAVDMLGSKLFRVQDAKNIPMLDRMFEEICENKDMASKLISEFTCLEKLENELISESMSLQAELSRKDEVVEGMLFDLSLLQESASCAKDQRNEFEKLVVSMEFDLKKKINMISDLELDITAERESLKLVLDENVRLRAKFEDALLAKCYVNDELTERIKVVERLEEELYVMDNALGQMNTYLEGLKNDLNEVTSERDHLDSVVPVLKEKLEMAQSLAEENEAIAIEARQIAESKNSYAASKEEEVKLLERSVEELESTVNVLEDQVDSVKREAERQRSQREGIEIELQAIKHQMLNIHSSRSTMDTDFQRYLEEKETDLKEAQSQIQILEKHIAQKDSEISQCRMHISELNLHAEAQALEYKQKFKALEAMAEQVKPETISSHVLNSTSTKSERNAAKSRGSSSPFKCIGLGLAQQINSEKEEELTAGRVRIEELEALASSRQKEIFMLNARLAAADSMTHDVMRDLLGLKSDMTNYASLLDYQHVQKITEKARVQHEESLVKEHEVIKLKQKLNEFIEERQGWLEEINRRHAELVAAQVACEKLRQRDQLLTTENEMLKADNMNHKKKVMGLEDDVKKLSGQQNLQQRIHHHAKIKEENNSLKIQNDDLSAKLHRAEIRLSRVKEELSLYCASNGISPSIDFDKEKRLINKLKESEGERMQLAQKLLSSCTSILKAAGITRPVSELSPSEAEHVLDQLKEHIASLERESHDMKMKSKIDSERIQLFGMKQGSSPVISGMNENCTPPGKLSRAPFLTSLSR</sequence>
<evidence type="ECO:0000313" key="8">
    <source>
        <dbReference type="EMBL" id="KAF6160589.1"/>
    </source>
</evidence>
<feature type="coiled-coil region" evidence="6">
    <location>
        <begin position="545"/>
        <end position="639"/>
    </location>
</feature>
<reference evidence="8 9" key="1">
    <citation type="journal article" date="2020" name="IScience">
        <title>Genome Sequencing of the Endangered Kingdonia uniflora (Circaeasteraceae, Ranunculales) Reveals Potential Mechanisms of Evolutionary Specialization.</title>
        <authorList>
            <person name="Sun Y."/>
            <person name="Deng T."/>
            <person name="Zhang A."/>
            <person name="Moore M.J."/>
            <person name="Landis J.B."/>
            <person name="Lin N."/>
            <person name="Zhang H."/>
            <person name="Zhang X."/>
            <person name="Huang J."/>
            <person name="Zhang X."/>
            <person name="Sun H."/>
            <person name="Wang H."/>
        </authorList>
    </citation>
    <scope>NUCLEOTIDE SEQUENCE [LARGE SCALE GENOMIC DNA]</scope>
    <source>
        <strain evidence="8">TB1705</strain>
        <tissue evidence="8">Leaf</tissue>
    </source>
</reference>
<feature type="coiled-coil region" evidence="6">
    <location>
        <begin position="749"/>
        <end position="846"/>
    </location>
</feature>
<accession>A0A7J7N065</accession>
<protein>
    <submittedName>
        <fullName evidence="8">Uncharacterized protein</fullName>
    </submittedName>
</protein>
<comment type="caution">
    <text evidence="8">The sequence shown here is derived from an EMBL/GenBank/DDBJ whole genome shotgun (WGS) entry which is preliminary data.</text>
</comment>
<gene>
    <name evidence="8" type="ORF">GIB67_019529</name>
</gene>
<evidence type="ECO:0000313" key="9">
    <source>
        <dbReference type="Proteomes" id="UP000541444"/>
    </source>
</evidence>
<evidence type="ECO:0000256" key="1">
    <source>
        <dbReference type="ARBA" id="ARBA00022701"/>
    </source>
</evidence>
<dbReference type="EMBL" id="JACGCM010001161">
    <property type="protein sequence ID" value="KAF6160589.1"/>
    <property type="molecule type" value="Genomic_DNA"/>
</dbReference>